<dbReference type="EMBL" id="JASAOG010000137">
    <property type="protein sequence ID" value="KAK0048442.1"/>
    <property type="molecule type" value="Genomic_DNA"/>
</dbReference>
<dbReference type="GO" id="GO:0007200">
    <property type="term" value="P:phospholipase C-activating G protein-coupled receptor signaling pathway"/>
    <property type="evidence" value="ECO:0007669"/>
    <property type="project" value="InterPro"/>
</dbReference>
<name>A0AAD8B6J9_BIOPF</name>
<dbReference type="InterPro" id="IPR016064">
    <property type="entry name" value="NAD/diacylglycerol_kinase_sf"/>
</dbReference>
<evidence type="ECO:0000259" key="11">
    <source>
        <dbReference type="PROSITE" id="PS50081"/>
    </source>
</evidence>
<comment type="caution">
    <text evidence="13">The sequence shown here is derived from an EMBL/GenBank/DDBJ whole genome shotgun (WGS) entry which is preliminary data.</text>
</comment>
<proteinExistence type="inferred from homology"/>
<keyword evidence="7" id="KW-0862">Zinc</keyword>
<evidence type="ECO:0000256" key="10">
    <source>
        <dbReference type="SAM" id="Phobius"/>
    </source>
</evidence>
<dbReference type="SMART" id="SM00109">
    <property type="entry name" value="C1"/>
    <property type="match status" value="2"/>
</dbReference>
<evidence type="ECO:0000256" key="8">
    <source>
        <dbReference type="ARBA" id="ARBA00022840"/>
    </source>
</evidence>
<dbReference type="GO" id="GO:0004143">
    <property type="term" value="F:ATP-dependent diacylglycerol kinase activity"/>
    <property type="evidence" value="ECO:0007669"/>
    <property type="project" value="UniProtKB-EC"/>
</dbReference>
<evidence type="ECO:0000256" key="6">
    <source>
        <dbReference type="ARBA" id="ARBA00022777"/>
    </source>
</evidence>
<comment type="similarity">
    <text evidence="1 9">Belongs to the eukaryotic diacylglycerol kinase family.</text>
</comment>
<accession>A0AAD8B6J9</accession>
<dbReference type="InterPro" id="IPR037607">
    <property type="entry name" value="DGK"/>
</dbReference>
<keyword evidence="8 9" id="KW-0067">ATP-binding</keyword>
<keyword evidence="10" id="KW-1133">Transmembrane helix</keyword>
<dbReference type="InterPro" id="IPR000756">
    <property type="entry name" value="Diacylglycerol_kin_accessory"/>
</dbReference>
<organism evidence="13 14">
    <name type="scientific">Biomphalaria pfeifferi</name>
    <name type="common">Bloodfluke planorb</name>
    <name type="synonym">Freshwater snail</name>
    <dbReference type="NCBI Taxonomy" id="112525"/>
    <lineage>
        <taxon>Eukaryota</taxon>
        <taxon>Metazoa</taxon>
        <taxon>Spiralia</taxon>
        <taxon>Lophotrochozoa</taxon>
        <taxon>Mollusca</taxon>
        <taxon>Gastropoda</taxon>
        <taxon>Heterobranchia</taxon>
        <taxon>Euthyneura</taxon>
        <taxon>Panpulmonata</taxon>
        <taxon>Hygrophila</taxon>
        <taxon>Lymnaeoidea</taxon>
        <taxon>Planorbidae</taxon>
        <taxon>Biomphalaria</taxon>
    </lineage>
</organism>
<keyword evidence="14" id="KW-1185">Reference proteome</keyword>
<dbReference type="Gene3D" id="3.30.60.20">
    <property type="match status" value="1"/>
</dbReference>
<keyword evidence="10" id="KW-0812">Transmembrane</keyword>
<dbReference type="SUPFAM" id="SSF111331">
    <property type="entry name" value="NAD kinase/diacylglycerol kinase-like"/>
    <property type="match status" value="1"/>
</dbReference>
<keyword evidence="3" id="KW-0479">Metal-binding</keyword>
<dbReference type="GO" id="GO:0005524">
    <property type="term" value="F:ATP binding"/>
    <property type="evidence" value="ECO:0007669"/>
    <property type="project" value="UniProtKB-KW"/>
</dbReference>
<comment type="catalytic activity">
    <reaction evidence="9">
        <text>a 1,2-diacyl-sn-glycerol + ATP = a 1,2-diacyl-sn-glycero-3-phosphate + ADP + H(+)</text>
        <dbReference type="Rhea" id="RHEA:10272"/>
        <dbReference type="ChEBI" id="CHEBI:15378"/>
        <dbReference type="ChEBI" id="CHEBI:17815"/>
        <dbReference type="ChEBI" id="CHEBI:30616"/>
        <dbReference type="ChEBI" id="CHEBI:58608"/>
        <dbReference type="ChEBI" id="CHEBI:456216"/>
        <dbReference type="EC" id="2.7.1.107"/>
    </reaction>
</comment>
<dbReference type="EC" id="2.7.1.107" evidence="9"/>
<evidence type="ECO:0000259" key="12">
    <source>
        <dbReference type="PROSITE" id="PS50146"/>
    </source>
</evidence>
<dbReference type="PROSITE" id="PS50146">
    <property type="entry name" value="DAGK"/>
    <property type="match status" value="1"/>
</dbReference>
<evidence type="ECO:0000256" key="3">
    <source>
        <dbReference type="ARBA" id="ARBA00022723"/>
    </source>
</evidence>
<dbReference type="Gene3D" id="2.60.200.40">
    <property type="match status" value="1"/>
</dbReference>
<dbReference type="SUPFAM" id="SSF57889">
    <property type="entry name" value="Cysteine-rich domain"/>
    <property type="match status" value="1"/>
</dbReference>
<dbReference type="PROSITE" id="PS50081">
    <property type="entry name" value="ZF_DAG_PE_2"/>
    <property type="match status" value="1"/>
</dbReference>
<evidence type="ECO:0000313" key="14">
    <source>
        <dbReference type="Proteomes" id="UP001233172"/>
    </source>
</evidence>
<dbReference type="GO" id="GO:0016020">
    <property type="term" value="C:membrane"/>
    <property type="evidence" value="ECO:0007669"/>
    <property type="project" value="TreeGrafter"/>
</dbReference>
<keyword evidence="4" id="KW-0677">Repeat</keyword>
<keyword evidence="2 9" id="KW-0808">Transferase</keyword>
<dbReference type="PANTHER" id="PTHR11255:SF118">
    <property type="entry name" value="DIACYLGLYCEROL KINASE EPSILON"/>
    <property type="match status" value="1"/>
</dbReference>
<dbReference type="InterPro" id="IPR001206">
    <property type="entry name" value="Diacylglycerol_kinase_cat_dom"/>
</dbReference>
<protein>
    <recommendedName>
        <fullName evidence="9">Diacylglycerol kinase</fullName>
        <shortName evidence="9">DAG kinase</shortName>
        <ecNumber evidence="9">2.7.1.107</ecNumber>
    </recommendedName>
</protein>
<gene>
    <name evidence="13" type="ORF">Bpfe_022057</name>
</gene>
<dbReference type="Proteomes" id="UP001233172">
    <property type="component" value="Unassembled WGS sequence"/>
</dbReference>
<feature type="domain" description="Phorbol-ester/DAG-type" evidence="11">
    <location>
        <begin position="103"/>
        <end position="153"/>
    </location>
</feature>
<dbReference type="InterPro" id="IPR002219">
    <property type="entry name" value="PKC_DAG/PE"/>
</dbReference>
<dbReference type="GO" id="GO:0046872">
    <property type="term" value="F:metal ion binding"/>
    <property type="evidence" value="ECO:0007669"/>
    <property type="project" value="UniProtKB-KW"/>
</dbReference>
<dbReference type="InterPro" id="IPR017438">
    <property type="entry name" value="ATP-NAD_kinase_N"/>
</dbReference>
<dbReference type="PANTHER" id="PTHR11255">
    <property type="entry name" value="DIACYLGLYCEROL KINASE"/>
    <property type="match status" value="1"/>
</dbReference>
<keyword evidence="6 9" id="KW-0418">Kinase</keyword>
<evidence type="ECO:0000256" key="5">
    <source>
        <dbReference type="ARBA" id="ARBA00022741"/>
    </source>
</evidence>
<sequence length="568" mass="64270">MDDVTLSFLMMVTLLVLAALLMNQYRKYRLRHYSVPIWDSSKGHRFYMVDMFPSLTYCNIEEKRLSNGAECEACGICVDDHNMKEANKTIPCKATSIKADVLQHHWVRGNLPPYTHCLVCSIECGMHLALTDLRCAWCKNSVHDVCATKADLCDLGRFRKLIIPPHCIEVKWVGVKGTRQRRLVVKKLRHPQIDDWSPLIVIANRKSGSNEGQLILRHFRQHLNPAQVIDIHDISPQNALEWCNLLPEVTFTLLVCGGDGTIGWVLSAIENLQLMNSPRICILPLGTGNDLSRVLGWGEGYSGDVDVSAILEKIELSRAVNLDRWSVHIKDSKHIPFYQHYKTYSMNNYLSFGVDALVTLNFHRQRESWPAVFTHRLINKVCYFTYGTKDVLERECKDLHKKLKVELDGREIELPELEGVVVLNISSWGGGCQPWGNNPEPNMTEPSNHNPMSYAHIHTPHSTICEHRNTTEDLCGLSCTYFYSCTWDGLYDDGKLEVMGLFSSFHIAQLQVGLATPLRLGQAQNIKITLHGGNTPMQIDGEPWEQHPATITITRKGQAAMMALSSPT</sequence>
<dbReference type="SMART" id="SM00045">
    <property type="entry name" value="DAGKa"/>
    <property type="match status" value="1"/>
</dbReference>
<dbReference type="InterPro" id="IPR046349">
    <property type="entry name" value="C1-like_sf"/>
</dbReference>
<keyword evidence="5 9" id="KW-0547">Nucleotide-binding</keyword>
<dbReference type="Pfam" id="PF00609">
    <property type="entry name" value="DAGK_acc"/>
    <property type="match status" value="1"/>
</dbReference>
<evidence type="ECO:0000256" key="2">
    <source>
        <dbReference type="ARBA" id="ARBA00022679"/>
    </source>
</evidence>
<reference evidence="13" key="1">
    <citation type="journal article" date="2023" name="PLoS Negl. Trop. Dis.">
        <title>A genome sequence for Biomphalaria pfeifferi, the major vector snail for the human-infecting parasite Schistosoma mansoni.</title>
        <authorList>
            <person name="Bu L."/>
            <person name="Lu L."/>
            <person name="Laidemitt M.R."/>
            <person name="Zhang S.M."/>
            <person name="Mutuku M."/>
            <person name="Mkoji G."/>
            <person name="Steinauer M."/>
            <person name="Loker E.S."/>
        </authorList>
    </citation>
    <scope>NUCLEOTIDE SEQUENCE</scope>
    <source>
        <strain evidence="13">KasaAsao</strain>
    </source>
</reference>
<dbReference type="AlphaFoldDB" id="A0AAD8B6J9"/>
<evidence type="ECO:0000313" key="13">
    <source>
        <dbReference type="EMBL" id="KAK0048442.1"/>
    </source>
</evidence>
<reference evidence="13" key="2">
    <citation type="submission" date="2023-04" db="EMBL/GenBank/DDBJ databases">
        <authorList>
            <person name="Bu L."/>
            <person name="Lu L."/>
            <person name="Laidemitt M.R."/>
            <person name="Zhang S.M."/>
            <person name="Mutuku M."/>
            <person name="Mkoji G."/>
            <person name="Steinauer M."/>
            <person name="Loker E.S."/>
        </authorList>
    </citation>
    <scope>NUCLEOTIDE SEQUENCE</scope>
    <source>
        <strain evidence="13">KasaAsao</strain>
        <tissue evidence="13">Whole Snail</tissue>
    </source>
</reference>
<evidence type="ECO:0000256" key="4">
    <source>
        <dbReference type="ARBA" id="ARBA00022737"/>
    </source>
</evidence>
<dbReference type="SMART" id="SM00046">
    <property type="entry name" value="DAGKc"/>
    <property type="match status" value="1"/>
</dbReference>
<keyword evidence="10" id="KW-0472">Membrane</keyword>
<evidence type="ECO:0000256" key="7">
    <source>
        <dbReference type="ARBA" id="ARBA00022833"/>
    </source>
</evidence>
<feature type="transmembrane region" description="Helical" evidence="10">
    <location>
        <begin position="6"/>
        <end position="23"/>
    </location>
</feature>
<evidence type="ECO:0000256" key="1">
    <source>
        <dbReference type="ARBA" id="ARBA00009280"/>
    </source>
</evidence>
<evidence type="ECO:0000256" key="9">
    <source>
        <dbReference type="RuleBase" id="RU361128"/>
    </source>
</evidence>
<dbReference type="PROSITE" id="PS00479">
    <property type="entry name" value="ZF_DAG_PE_1"/>
    <property type="match status" value="1"/>
</dbReference>
<dbReference type="Pfam" id="PF00781">
    <property type="entry name" value="DAGK_cat"/>
    <property type="match status" value="1"/>
</dbReference>
<dbReference type="Pfam" id="PF00130">
    <property type="entry name" value="C1_1"/>
    <property type="match status" value="1"/>
</dbReference>
<feature type="domain" description="DAGKc" evidence="12">
    <location>
        <begin position="194"/>
        <end position="331"/>
    </location>
</feature>
<dbReference type="Gene3D" id="3.40.50.10330">
    <property type="entry name" value="Probable inorganic polyphosphate/atp-NAD kinase, domain 1"/>
    <property type="match status" value="1"/>
</dbReference>